<feature type="compositionally biased region" description="Low complexity" evidence="1">
    <location>
        <begin position="226"/>
        <end position="279"/>
    </location>
</feature>
<dbReference type="Pfam" id="PF00583">
    <property type="entry name" value="Acetyltransf_1"/>
    <property type="match status" value="1"/>
</dbReference>
<dbReference type="EMBL" id="SOZI01000150">
    <property type="protein sequence ID" value="TNY18215.1"/>
    <property type="molecule type" value="Genomic_DNA"/>
</dbReference>
<dbReference type="CDD" id="cd04301">
    <property type="entry name" value="NAT_SF"/>
    <property type="match status" value="1"/>
</dbReference>
<dbReference type="PROSITE" id="PS51186">
    <property type="entry name" value="GNAT"/>
    <property type="match status" value="1"/>
</dbReference>
<sequence>MVSVLPAEPADFERIAEIQHAAFSPSLINERIFSNVNPEDHRVKILQRLHKTSADPRSRLFKAVVDGELVAFALWEVPRKEDDPPADKKKEIDPDRWPAGTNVALAEGLFRKLDLGIETPHYHLSLLATDPARQRTGAGRALLQWGSKKADEEGVECYLEASEGSASRSTAARSTRRFVSPSSPSKTPSSFSTRCAAPPSSCAPSPSPTCPRSDQSIVSPSGPRKSTSTATRTSLPRPTSRTSSRALRSSSNSATRTARACSSRSRCGATSTSDTASRATSRKSKSDRPTRARSARGLRVPTYDAPRSTSRGRSIGTRRRICLSRTGPSRSFRCTLTSRARASAVASSRRCSTWASATACPSRSNRPSVRPLRLRLRLRLRLLPLLSQD</sequence>
<feature type="compositionally biased region" description="Low complexity" evidence="1">
    <location>
        <begin position="180"/>
        <end position="204"/>
    </location>
</feature>
<proteinExistence type="predicted"/>
<dbReference type="OrthoDB" id="2896281at2759"/>
<organism evidence="3 4">
    <name type="scientific">Rhodotorula diobovata</name>
    <dbReference type="NCBI Taxonomy" id="5288"/>
    <lineage>
        <taxon>Eukaryota</taxon>
        <taxon>Fungi</taxon>
        <taxon>Dikarya</taxon>
        <taxon>Basidiomycota</taxon>
        <taxon>Pucciniomycotina</taxon>
        <taxon>Microbotryomycetes</taxon>
        <taxon>Sporidiobolales</taxon>
        <taxon>Sporidiobolaceae</taxon>
        <taxon>Rhodotorula</taxon>
    </lineage>
</organism>
<protein>
    <recommendedName>
        <fullName evidence="2">N-acetyltransferase domain-containing protein</fullName>
    </recommendedName>
</protein>
<feature type="domain" description="N-acetyltransferase" evidence="2">
    <location>
        <begin position="2"/>
        <end position="198"/>
    </location>
</feature>
<evidence type="ECO:0000259" key="2">
    <source>
        <dbReference type="PROSITE" id="PS51186"/>
    </source>
</evidence>
<name>A0A5C5FNN8_9BASI</name>
<dbReference type="PANTHER" id="PTHR42791">
    <property type="entry name" value="GNAT FAMILY ACETYLTRANSFERASE"/>
    <property type="match status" value="1"/>
</dbReference>
<reference evidence="3 4" key="1">
    <citation type="submission" date="2019-03" db="EMBL/GenBank/DDBJ databases">
        <title>Rhodosporidium diobovatum UCD-FST 08-225 genome sequencing, assembly, and annotation.</title>
        <authorList>
            <person name="Fakankun I.U."/>
            <person name="Fristensky B."/>
            <person name="Levin D.B."/>
        </authorList>
    </citation>
    <scope>NUCLEOTIDE SEQUENCE [LARGE SCALE GENOMIC DNA]</scope>
    <source>
        <strain evidence="3 4">UCD-FST 08-225</strain>
    </source>
</reference>
<evidence type="ECO:0000313" key="4">
    <source>
        <dbReference type="Proteomes" id="UP000311382"/>
    </source>
</evidence>
<dbReference type="InterPro" id="IPR016181">
    <property type="entry name" value="Acyl_CoA_acyltransferase"/>
</dbReference>
<dbReference type="InterPro" id="IPR052523">
    <property type="entry name" value="Trichothecene_AcTrans"/>
</dbReference>
<feature type="compositionally biased region" description="Low complexity" evidence="1">
    <location>
        <begin position="161"/>
        <end position="173"/>
    </location>
</feature>
<dbReference type="Proteomes" id="UP000311382">
    <property type="component" value="Unassembled WGS sequence"/>
</dbReference>
<comment type="caution">
    <text evidence="3">The sequence shown here is derived from an EMBL/GenBank/DDBJ whole genome shotgun (WGS) entry which is preliminary data.</text>
</comment>
<keyword evidence="4" id="KW-1185">Reference proteome</keyword>
<dbReference type="SUPFAM" id="SSF55729">
    <property type="entry name" value="Acyl-CoA N-acyltransferases (Nat)"/>
    <property type="match status" value="1"/>
</dbReference>
<dbReference type="InterPro" id="IPR000182">
    <property type="entry name" value="GNAT_dom"/>
</dbReference>
<dbReference type="PANTHER" id="PTHR42791:SF2">
    <property type="entry name" value="N-ACETYLTRANSFERASE DOMAIN-CONTAINING PROTEIN"/>
    <property type="match status" value="1"/>
</dbReference>
<accession>A0A5C5FNN8</accession>
<dbReference type="STRING" id="5288.A0A5C5FNN8"/>
<dbReference type="Gene3D" id="3.40.630.30">
    <property type="match status" value="1"/>
</dbReference>
<dbReference type="GO" id="GO:0016747">
    <property type="term" value="F:acyltransferase activity, transferring groups other than amino-acyl groups"/>
    <property type="evidence" value="ECO:0007669"/>
    <property type="project" value="InterPro"/>
</dbReference>
<evidence type="ECO:0000256" key="1">
    <source>
        <dbReference type="SAM" id="MobiDB-lite"/>
    </source>
</evidence>
<feature type="region of interest" description="Disordered" evidence="1">
    <location>
        <begin position="161"/>
        <end position="314"/>
    </location>
</feature>
<evidence type="ECO:0000313" key="3">
    <source>
        <dbReference type="EMBL" id="TNY18215.1"/>
    </source>
</evidence>
<dbReference type="AlphaFoldDB" id="A0A5C5FNN8"/>
<gene>
    <name evidence="3" type="ORF">DMC30DRAFT_69554</name>
</gene>